<dbReference type="RefSeq" id="XP_025562933.1">
    <property type="nucleotide sequence ID" value="XM_025709122.1"/>
</dbReference>
<protein>
    <submittedName>
        <fullName evidence="1">Uncharacterized protein</fullName>
    </submittedName>
</protein>
<reference evidence="1" key="1">
    <citation type="submission" date="2016-12" db="EMBL/GenBank/DDBJ databases">
        <title>The genomes of Aspergillus section Nigri reveals drivers in fungal speciation.</title>
        <authorList>
            <consortium name="DOE Joint Genome Institute"/>
            <person name="Vesth T.C."/>
            <person name="Nybo J."/>
            <person name="Theobald S."/>
            <person name="Brandl J."/>
            <person name="Frisvad J.C."/>
            <person name="Nielsen K.F."/>
            <person name="Lyhne E.K."/>
            <person name="Kogle M.E."/>
            <person name="Kuo A."/>
            <person name="Riley R."/>
            <person name="Clum A."/>
            <person name="Nolan M."/>
            <person name="Lipzen A."/>
            <person name="Salamov A."/>
            <person name="Henrissat B."/>
            <person name="Wiebenga A."/>
            <person name="De Vries R.P."/>
            <person name="Grigoriev I.V."/>
            <person name="Mortensen U.H."/>
            <person name="Andersen M.R."/>
            <person name="Baker S.E."/>
        </authorList>
    </citation>
    <scope>NUCLEOTIDE SEQUENCE [LARGE SCALE GENOMIC DNA]</scope>
    <source>
        <strain evidence="1">CBS 113365</strain>
    </source>
</reference>
<gene>
    <name evidence="1" type="ORF">BO88DRAFT_42915</name>
</gene>
<evidence type="ECO:0000313" key="1">
    <source>
        <dbReference type="EMBL" id="PYH69139.1"/>
    </source>
</evidence>
<accession>A0A319B9U4</accession>
<dbReference type="GeneID" id="37213714"/>
<dbReference type="EMBL" id="KZ821624">
    <property type="protein sequence ID" value="PYH69139.1"/>
    <property type="molecule type" value="Genomic_DNA"/>
</dbReference>
<dbReference type="OrthoDB" id="4503771at2759"/>
<keyword evidence="2" id="KW-1185">Reference proteome</keyword>
<organism evidence="1 2">
    <name type="scientific">Aspergillus vadensis (strain CBS 113365 / IMI 142717 / IBT 24658)</name>
    <dbReference type="NCBI Taxonomy" id="1448311"/>
    <lineage>
        <taxon>Eukaryota</taxon>
        <taxon>Fungi</taxon>
        <taxon>Dikarya</taxon>
        <taxon>Ascomycota</taxon>
        <taxon>Pezizomycotina</taxon>
        <taxon>Eurotiomycetes</taxon>
        <taxon>Eurotiomycetidae</taxon>
        <taxon>Eurotiales</taxon>
        <taxon>Aspergillaceae</taxon>
        <taxon>Aspergillus</taxon>
        <taxon>Aspergillus subgen. Circumdati</taxon>
    </lineage>
</organism>
<dbReference type="AlphaFoldDB" id="A0A319B9U4"/>
<name>A0A319B9U4_ASPVC</name>
<evidence type="ECO:0000313" key="2">
    <source>
        <dbReference type="Proteomes" id="UP000248405"/>
    </source>
</evidence>
<sequence>MRTTREGKYEVRLSHIPSPPSHSIWTMTRLTINREATSAMSTGYQMPQHASRMEPPTTNCPCSINGLQIITELRTVQPVVELGTVLDIVQRVYTHGKDVLQCQDCRKSPHSSYVMLPALAEQCLSLFEAVCIAYNIMRGNMLFDPSVLAFEEPLPQFICMRSKTVLGQIELDEKESVMLVRTLLGRNLMKILEVLETLQKIFRSLGKDAVEGGRCAGPATLRACESSVEVTMRRFAVFMKQVEDNSGRSFIHSRLAVVANTDSCRGVKDDDEG</sequence>
<proteinExistence type="predicted"/>
<dbReference type="Proteomes" id="UP000248405">
    <property type="component" value="Unassembled WGS sequence"/>
</dbReference>